<organism evidence="2 3">
    <name type="scientific">Potamilus streckersoni</name>
    <dbReference type="NCBI Taxonomy" id="2493646"/>
    <lineage>
        <taxon>Eukaryota</taxon>
        <taxon>Metazoa</taxon>
        <taxon>Spiralia</taxon>
        <taxon>Lophotrochozoa</taxon>
        <taxon>Mollusca</taxon>
        <taxon>Bivalvia</taxon>
        <taxon>Autobranchia</taxon>
        <taxon>Heteroconchia</taxon>
        <taxon>Palaeoheterodonta</taxon>
        <taxon>Unionida</taxon>
        <taxon>Unionoidea</taxon>
        <taxon>Unionidae</taxon>
        <taxon>Ambleminae</taxon>
        <taxon>Lampsilini</taxon>
        <taxon>Potamilus</taxon>
    </lineage>
</organism>
<evidence type="ECO:0000313" key="3">
    <source>
        <dbReference type="Proteomes" id="UP001195483"/>
    </source>
</evidence>
<dbReference type="AlphaFoldDB" id="A0AAE0SZL0"/>
<dbReference type="Proteomes" id="UP001195483">
    <property type="component" value="Unassembled WGS sequence"/>
</dbReference>
<dbReference type="EMBL" id="JAEAOA010001756">
    <property type="protein sequence ID" value="KAK3601077.1"/>
    <property type="molecule type" value="Genomic_DNA"/>
</dbReference>
<reference evidence="2" key="3">
    <citation type="submission" date="2023-05" db="EMBL/GenBank/DDBJ databases">
        <authorList>
            <person name="Smith C.H."/>
        </authorList>
    </citation>
    <scope>NUCLEOTIDE SEQUENCE</scope>
    <source>
        <strain evidence="2">CHS0354</strain>
        <tissue evidence="2">Mantle</tissue>
    </source>
</reference>
<reference evidence="2" key="2">
    <citation type="journal article" date="2021" name="Genome Biol. Evol.">
        <title>Developing a high-quality reference genome for a parasitic bivalve with doubly uniparental inheritance (Bivalvia: Unionida).</title>
        <authorList>
            <person name="Smith C.H."/>
        </authorList>
    </citation>
    <scope>NUCLEOTIDE SEQUENCE</scope>
    <source>
        <strain evidence="2">CHS0354</strain>
        <tissue evidence="2">Mantle</tissue>
    </source>
</reference>
<evidence type="ECO:0000256" key="1">
    <source>
        <dbReference type="SAM" id="MobiDB-lite"/>
    </source>
</evidence>
<feature type="region of interest" description="Disordered" evidence="1">
    <location>
        <begin position="23"/>
        <end position="46"/>
    </location>
</feature>
<protein>
    <submittedName>
        <fullName evidence="2">Uncharacterized protein</fullName>
    </submittedName>
</protein>
<gene>
    <name evidence="2" type="ORF">CHS0354_029304</name>
</gene>
<accession>A0AAE0SZL0</accession>
<name>A0AAE0SZL0_9BIVA</name>
<sequence length="61" mass="7409">MEKCNNEIFKLYILQQPFDALDEVGSYPDPIPPRNRKRDIYREEDDKKINAKDKNRKWLGR</sequence>
<keyword evidence="3" id="KW-1185">Reference proteome</keyword>
<proteinExistence type="predicted"/>
<reference evidence="2" key="1">
    <citation type="journal article" date="2021" name="Genome Biol. Evol.">
        <title>A High-Quality Reference Genome for a Parasitic Bivalve with Doubly Uniparental Inheritance (Bivalvia: Unionida).</title>
        <authorList>
            <person name="Smith C.H."/>
        </authorList>
    </citation>
    <scope>NUCLEOTIDE SEQUENCE</scope>
    <source>
        <strain evidence="2">CHS0354</strain>
    </source>
</reference>
<comment type="caution">
    <text evidence="2">The sequence shown here is derived from an EMBL/GenBank/DDBJ whole genome shotgun (WGS) entry which is preliminary data.</text>
</comment>
<evidence type="ECO:0000313" key="2">
    <source>
        <dbReference type="EMBL" id="KAK3601077.1"/>
    </source>
</evidence>